<keyword evidence="7" id="KW-0539">Nucleus</keyword>
<keyword evidence="5" id="KW-0010">Activator</keyword>
<dbReference type="FunFam" id="1.10.10.60:FF:000001">
    <property type="entry name" value="MYB-related transcription factor"/>
    <property type="match status" value="1"/>
</dbReference>
<dbReference type="SMART" id="SM00717">
    <property type="entry name" value="SANT"/>
    <property type="match status" value="2"/>
</dbReference>
<dbReference type="PROSITE" id="PS51294">
    <property type="entry name" value="HTH_MYB"/>
    <property type="match status" value="2"/>
</dbReference>
<comment type="subcellular location">
    <subcellularLocation>
        <location evidence="1">Nucleus</location>
    </subcellularLocation>
</comment>
<dbReference type="CDD" id="cd00167">
    <property type="entry name" value="SANT"/>
    <property type="match status" value="2"/>
</dbReference>
<evidence type="ECO:0000256" key="4">
    <source>
        <dbReference type="ARBA" id="ARBA00023125"/>
    </source>
</evidence>
<organism evidence="13 14">
    <name type="scientific">Acorus gramineus</name>
    <name type="common">Dwarf sweet flag</name>
    <dbReference type="NCBI Taxonomy" id="55184"/>
    <lineage>
        <taxon>Eukaryota</taxon>
        <taxon>Viridiplantae</taxon>
        <taxon>Streptophyta</taxon>
        <taxon>Embryophyta</taxon>
        <taxon>Tracheophyta</taxon>
        <taxon>Spermatophyta</taxon>
        <taxon>Magnoliopsida</taxon>
        <taxon>Liliopsida</taxon>
        <taxon>Acoraceae</taxon>
        <taxon>Acorus</taxon>
    </lineage>
</organism>
<keyword evidence="2" id="KW-0677">Repeat</keyword>
<evidence type="ECO:0000256" key="7">
    <source>
        <dbReference type="ARBA" id="ARBA00023242"/>
    </source>
</evidence>
<dbReference type="Gene3D" id="1.10.10.60">
    <property type="entry name" value="Homeodomain-like"/>
    <property type="match status" value="2"/>
</dbReference>
<evidence type="ECO:0000256" key="6">
    <source>
        <dbReference type="ARBA" id="ARBA00023163"/>
    </source>
</evidence>
<accession>A0AAV9BXN5</accession>
<evidence type="ECO:0000256" key="3">
    <source>
        <dbReference type="ARBA" id="ARBA00023015"/>
    </source>
</evidence>
<feature type="domain" description="HTH myb-type" evidence="12">
    <location>
        <begin position="9"/>
        <end position="59"/>
    </location>
</feature>
<dbReference type="EMBL" id="JAUJYN010000001">
    <property type="protein sequence ID" value="KAK1280882.1"/>
    <property type="molecule type" value="Genomic_DNA"/>
</dbReference>
<evidence type="ECO:0000256" key="1">
    <source>
        <dbReference type="ARBA" id="ARBA00004123"/>
    </source>
</evidence>
<dbReference type="Proteomes" id="UP001179952">
    <property type="component" value="Unassembled WGS sequence"/>
</dbReference>
<reference evidence="13" key="1">
    <citation type="journal article" date="2023" name="Nat. Commun.">
        <title>Diploid and tetraploid genomes of Acorus and the evolution of monocots.</title>
        <authorList>
            <person name="Ma L."/>
            <person name="Liu K.W."/>
            <person name="Li Z."/>
            <person name="Hsiao Y.Y."/>
            <person name="Qi Y."/>
            <person name="Fu T."/>
            <person name="Tang G.D."/>
            <person name="Zhang D."/>
            <person name="Sun W.H."/>
            <person name="Liu D.K."/>
            <person name="Li Y."/>
            <person name="Chen G.Z."/>
            <person name="Liu X.D."/>
            <person name="Liao X.Y."/>
            <person name="Jiang Y.T."/>
            <person name="Yu X."/>
            <person name="Hao Y."/>
            <person name="Huang J."/>
            <person name="Zhao X.W."/>
            <person name="Ke S."/>
            <person name="Chen Y.Y."/>
            <person name="Wu W.L."/>
            <person name="Hsu J.L."/>
            <person name="Lin Y.F."/>
            <person name="Huang M.D."/>
            <person name="Li C.Y."/>
            <person name="Huang L."/>
            <person name="Wang Z.W."/>
            <person name="Zhao X."/>
            <person name="Zhong W.Y."/>
            <person name="Peng D.H."/>
            <person name="Ahmad S."/>
            <person name="Lan S."/>
            <person name="Zhang J.S."/>
            <person name="Tsai W.C."/>
            <person name="Van de Peer Y."/>
            <person name="Liu Z.J."/>
        </authorList>
    </citation>
    <scope>NUCLEOTIDE SEQUENCE</scope>
    <source>
        <strain evidence="13">SCP</strain>
    </source>
</reference>
<keyword evidence="4" id="KW-0238">DNA-binding</keyword>
<evidence type="ECO:0000259" key="11">
    <source>
        <dbReference type="PROSITE" id="PS50090"/>
    </source>
</evidence>
<evidence type="ECO:0000256" key="8">
    <source>
        <dbReference type="ARBA" id="ARBA00060288"/>
    </source>
</evidence>
<dbReference type="SUPFAM" id="SSF46689">
    <property type="entry name" value="Homeodomain-like"/>
    <property type="match status" value="1"/>
</dbReference>
<comment type="caution">
    <text evidence="13">The sequence shown here is derived from an EMBL/GenBank/DDBJ whole genome shotgun (WGS) entry which is preliminary data.</text>
</comment>
<evidence type="ECO:0000256" key="9">
    <source>
        <dbReference type="ARBA" id="ARBA00070748"/>
    </source>
</evidence>
<evidence type="ECO:0000313" key="14">
    <source>
        <dbReference type="Proteomes" id="UP001179952"/>
    </source>
</evidence>
<keyword evidence="6" id="KW-0804">Transcription</keyword>
<gene>
    <name evidence="13" type="ORF">QJS04_geneDACA004937</name>
</gene>
<comment type="function">
    <text evidence="8">Transcription activator involved in the spatiotemporal regulation of flavonoid biosynthesis specifically in the corms of Montbretia. Activates the promoters of enzymes involved in the biosynthesis of the flavonol kaempferol and the flavonol-glycoside kaempferol-rhamnoside.</text>
</comment>
<keyword evidence="14" id="KW-1185">Reference proteome</keyword>
<dbReference type="AlphaFoldDB" id="A0AAV9BXN5"/>
<keyword evidence="3" id="KW-0805">Transcription regulation</keyword>
<dbReference type="GO" id="GO:0003677">
    <property type="term" value="F:DNA binding"/>
    <property type="evidence" value="ECO:0007669"/>
    <property type="project" value="UniProtKB-KW"/>
</dbReference>
<name>A0AAV9BXN5_ACOGR</name>
<dbReference type="PANTHER" id="PTHR47999:SF96">
    <property type="entry name" value="TRANSCRIPTION REPRESSOR MYB6-LIKE"/>
    <property type="match status" value="1"/>
</dbReference>
<evidence type="ECO:0000256" key="2">
    <source>
        <dbReference type="ARBA" id="ARBA00022737"/>
    </source>
</evidence>
<evidence type="ECO:0000256" key="5">
    <source>
        <dbReference type="ARBA" id="ARBA00023159"/>
    </source>
</evidence>
<evidence type="ECO:0000313" key="13">
    <source>
        <dbReference type="EMBL" id="KAK1280882.1"/>
    </source>
</evidence>
<dbReference type="InterPro" id="IPR009057">
    <property type="entry name" value="Homeodomain-like_sf"/>
</dbReference>
<dbReference type="PANTHER" id="PTHR47999">
    <property type="entry name" value="TRANSCRIPTION FACTOR MYB8-RELATED-RELATED"/>
    <property type="match status" value="1"/>
</dbReference>
<feature type="domain" description="Myb-like" evidence="11">
    <location>
        <begin position="9"/>
        <end position="61"/>
    </location>
</feature>
<dbReference type="Pfam" id="PF00249">
    <property type="entry name" value="Myb_DNA-binding"/>
    <property type="match status" value="2"/>
</dbReference>
<dbReference type="InterPro" id="IPR015495">
    <property type="entry name" value="Myb_TF_plants"/>
</dbReference>
<dbReference type="GO" id="GO:0005634">
    <property type="term" value="C:nucleus"/>
    <property type="evidence" value="ECO:0007669"/>
    <property type="project" value="UniProtKB-SubCell"/>
</dbReference>
<dbReference type="InterPro" id="IPR001005">
    <property type="entry name" value="SANT/Myb"/>
</dbReference>
<evidence type="ECO:0000256" key="10">
    <source>
        <dbReference type="ARBA" id="ARBA00080223"/>
    </source>
</evidence>
<dbReference type="InterPro" id="IPR017930">
    <property type="entry name" value="Myb_dom"/>
</dbReference>
<evidence type="ECO:0000259" key="12">
    <source>
        <dbReference type="PROSITE" id="PS51294"/>
    </source>
</evidence>
<dbReference type="FunFam" id="1.10.10.60:FF:000302">
    <property type="entry name" value="Transcription factor TT2"/>
    <property type="match status" value="1"/>
</dbReference>
<proteinExistence type="predicted"/>
<protein>
    <recommendedName>
        <fullName evidence="9">Transcription factor MYB1</fullName>
    </recommendedName>
    <alternativeName>
        <fullName evidence="10">Myb-related protein 1</fullName>
    </alternativeName>
</protein>
<feature type="domain" description="HTH myb-type" evidence="12">
    <location>
        <begin position="62"/>
        <end position="116"/>
    </location>
</feature>
<sequence length="258" mass="29345">MGSKPCCTREGLNKGSWTAEEDKILTSYVHVHGEGKWRNLPKRAGLKRCGKSCRLRWMNDLRPNIKRGNTSKEEEDLIIRLHKLLGNRWSLIAGRLPGRTDNEIKNYWNTNLKKKVQMANTSSTPNKSNEENHVVRTKAIRCTRGYVPPRPSNYGGNPNSNVVMEQAPAMGSVITTKRELEGEESGIDEWDFLLGLETSDHICLTDDNDDGRMREYRSNTNTQTSINEGAIEDWMVCDTIQPNLDIDFGLWASFLDCE</sequence>
<dbReference type="PROSITE" id="PS50090">
    <property type="entry name" value="MYB_LIKE"/>
    <property type="match status" value="2"/>
</dbReference>
<reference evidence="13" key="2">
    <citation type="submission" date="2023-06" db="EMBL/GenBank/DDBJ databases">
        <authorList>
            <person name="Ma L."/>
            <person name="Liu K.-W."/>
            <person name="Li Z."/>
            <person name="Hsiao Y.-Y."/>
            <person name="Qi Y."/>
            <person name="Fu T."/>
            <person name="Tang G."/>
            <person name="Zhang D."/>
            <person name="Sun W.-H."/>
            <person name="Liu D.-K."/>
            <person name="Li Y."/>
            <person name="Chen G.-Z."/>
            <person name="Liu X.-D."/>
            <person name="Liao X.-Y."/>
            <person name="Jiang Y.-T."/>
            <person name="Yu X."/>
            <person name="Hao Y."/>
            <person name="Huang J."/>
            <person name="Zhao X.-W."/>
            <person name="Ke S."/>
            <person name="Chen Y.-Y."/>
            <person name="Wu W.-L."/>
            <person name="Hsu J.-L."/>
            <person name="Lin Y.-F."/>
            <person name="Huang M.-D."/>
            <person name="Li C.-Y."/>
            <person name="Huang L."/>
            <person name="Wang Z.-W."/>
            <person name="Zhao X."/>
            <person name="Zhong W.-Y."/>
            <person name="Peng D.-H."/>
            <person name="Ahmad S."/>
            <person name="Lan S."/>
            <person name="Zhang J.-S."/>
            <person name="Tsai W.-C."/>
            <person name="Van De Peer Y."/>
            <person name="Liu Z.-J."/>
        </authorList>
    </citation>
    <scope>NUCLEOTIDE SEQUENCE</scope>
    <source>
        <strain evidence="13">SCP</strain>
        <tissue evidence="13">Leaves</tissue>
    </source>
</reference>
<feature type="domain" description="Myb-like" evidence="11">
    <location>
        <begin position="62"/>
        <end position="112"/>
    </location>
</feature>